<feature type="transmembrane region" description="Helical" evidence="1">
    <location>
        <begin position="236"/>
        <end position="252"/>
    </location>
</feature>
<dbReference type="Proteomes" id="UP000887569">
    <property type="component" value="Unplaced"/>
</dbReference>
<keyword evidence="1" id="KW-0812">Transmembrane</keyword>
<sequence length="253" mass="28728">MMNLLVAINSFLLFTSLPMTGMSAYSKLRPPQLSFVSTLREISLAAKSQLQPISCTADDEMLFIGCLNDFLSNFNLTMTNGKLPDTTEAVAILNEDVQCRPYDALMECNTTSNCMYINTFEKYMKSDYDISIYETIVMYYHVMCTNKEVDSLRTCLEKMQNDGTLLQCVNVFPTYMPCSETLSILSCVKLSTGNVCGKELFEPICVEQAYDLKFQQLIDTNCYNEVMDYCSRAQSFAFNISLFFALFIIILII</sequence>
<keyword evidence="3" id="KW-1185">Reference proteome</keyword>
<evidence type="ECO:0000313" key="4">
    <source>
        <dbReference type="WBParaSite" id="PgR106_g036_t01"/>
    </source>
</evidence>
<organism evidence="3 4">
    <name type="scientific">Parascaris univalens</name>
    <name type="common">Nematode worm</name>
    <dbReference type="NCBI Taxonomy" id="6257"/>
    <lineage>
        <taxon>Eukaryota</taxon>
        <taxon>Metazoa</taxon>
        <taxon>Ecdysozoa</taxon>
        <taxon>Nematoda</taxon>
        <taxon>Chromadorea</taxon>
        <taxon>Rhabditida</taxon>
        <taxon>Spirurina</taxon>
        <taxon>Ascaridomorpha</taxon>
        <taxon>Ascaridoidea</taxon>
        <taxon>Ascarididae</taxon>
        <taxon>Parascaris</taxon>
    </lineage>
</organism>
<keyword evidence="2" id="KW-0732">Signal</keyword>
<keyword evidence="1" id="KW-0472">Membrane</keyword>
<feature type="chain" id="PRO_5037908667" evidence="2">
    <location>
        <begin position="24"/>
        <end position="253"/>
    </location>
</feature>
<evidence type="ECO:0000256" key="1">
    <source>
        <dbReference type="SAM" id="Phobius"/>
    </source>
</evidence>
<dbReference type="AlphaFoldDB" id="A0A915CA64"/>
<evidence type="ECO:0000313" key="3">
    <source>
        <dbReference type="Proteomes" id="UP000887569"/>
    </source>
</evidence>
<feature type="signal peptide" evidence="2">
    <location>
        <begin position="1"/>
        <end position="23"/>
    </location>
</feature>
<keyword evidence="1" id="KW-1133">Transmembrane helix</keyword>
<protein>
    <submittedName>
        <fullName evidence="4">DUF19 domain-containing protein</fullName>
    </submittedName>
</protein>
<name>A0A915CA64_PARUN</name>
<accession>A0A915CA64</accession>
<proteinExistence type="predicted"/>
<reference evidence="4" key="1">
    <citation type="submission" date="2022-11" db="UniProtKB">
        <authorList>
            <consortium name="WormBaseParasite"/>
        </authorList>
    </citation>
    <scope>IDENTIFICATION</scope>
</reference>
<evidence type="ECO:0000256" key="2">
    <source>
        <dbReference type="SAM" id="SignalP"/>
    </source>
</evidence>
<dbReference type="WBParaSite" id="PgR106_g036_t01">
    <property type="protein sequence ID" value="PgR106_g036_t01"/>
    <property type="gene ID" value="PgR106_g036"/>
</dbReference>